<dbReference type="OrthoDB" id="769138at2759"/>
<evidence type="ECO:0008006" key="4">
    <source>
        <dbReference type="Google" id="ProtNLM"/>
    </source>
</evidence>
<dbReference type="InterPro" id="IPR036915">
    <property type="entry name" value="Cyclin-like_sf"/>
</dbReference>
<reference evidence="2 3" key="1">
    <citation type="submission" date="2019-07" db="EMBL/GenBank/DDBJ databases">
        <title>Annotation for the trematode Paragonimus westermani.</title>
        <authorList>
            <person name="Choi Y.-J."/>
        </authorList>
    </citation>
    <scope>NUCLEOTIDE SEQUENCE [LARGE SCALE GENOMIC DNA]</scope>
    <source>
        <strain evidence="2">180907_Pwestermani</strain>
    </source>
</reference>
<dbReference type="SUPFAM" id="SSF47954">
    <property type="entry name" value="Cyclin-like"/>
    <property type="match status" value="1"/>
</dbReference>
<accession>A0A8T0DQ61</accession>
<gene>
    <name evidence="2" type="ORF">P879_03830</name>
</gene>
<protein>
    <recommendedName>
        <fullName evidence="4">Cyclin G2</fullName>
    </recommendedName>
</protein>
<comment type="caution">
    <text evidence="2">The sequence shown here is derived from an EMBL/GenBank/DDBJ whole genome shotgun (WGS) entry which is preliminary data.</text>
</comment>
<sequence>MMVTGSRNVVRVLGASGTELPKALLSSVGCSKKGRRYKKRSTSSEFQRQADQIPSNFPLSVPFPLKDDKGQSDSARTDVLDSSCSLLNTDLKSFRLVFQDHLYNLLRQEGIVNVDSTHLLSVNSVSDDKLDSSLRKETLGRLWCLHSAYYNLSSLVFCKAVCLMDLFIAKVKVCFFHRFIITKQVKPKYAMCAAAACYYIASKFERTADVLLPTPDSLVMLSRCGGSAVDFTRMVEIILSKLTPTLVASVGGCSATALDFLKAFALVTVKKTSTHQLPFDSFNPTYSSVTPNTARLSPFLCRQLEVALTSTEAASFRPSCLALALLSLYCVPNSKASTIELDENLCCNGPDLFNLAQLCGVHWSEVETCKMAIQDTLGTPKDAATFQDYPSSRLLGSSPPMVWTLSRRTQRSISTSSPPSLPTIDELEEDTNLLSSRLSILELSTAPKTTHTTCAGSASRPSRS</sequence>
<dbReference type="Gene3D" id="1.10.472.10">
    <property type="entry name" value="Cyclin-like"/>
    <property type="match status" value="1"/>
</dbReference>
<keyword evidence="3" id="KW-1185">Reference proteome</keyword>
<dbReference type="EMBL" id="JTDF01001401">
    <property type="protein sequence ID" value="KAF8570075.1"/>
    <property type="molecule type" value="Genomic_DNA"/>
</dbReference>
<dbReference type="Proteomes" id="UP000699462">
    <property type="component" value="Unassembled WGS sequence"/>
</dbReference>
<organism evidence="2 3">
    <name type="scientific">Paragonimus westermani</name>
    <dbReference type="NCBI Taxonomy" id="34504"/>
    <lineage>
        <taxon>Eukaryota</taxon>
        <taxon>Metazoa</taxon>
        <taxon>Spiralia</taxon>
        <taxon>Lophotrochozoa</taxon>
        <taxon>Platyhelminthes</taxon>
        <taxon>Trematoda</taxon>
        <taxon>Digenea</taxon>
        <taxon>Plagiorchiida</taxon>
        <taxon>Troglotremata</taxon>
        <taxon>Troglotrematidae</taxon>
        <taxon>Paragonimus</taxon>
    </lineage>
</organism>
<name>A0A8T0DQ61_9TREM</name>
<dbReference type="AlphaFoldDB" id="A0A8T0DQ61"/>
<evidence type="ECO:0000313" key="3">
    <source>
        <dbReference type="Proteomes" id="UP000699462"/>
    </source>
</evidence>
<evidence type="ECO:0000313" key="2">
    <source>
        <dbReference type="EMBL" id="KAF8570075.1"/>
    </source>
</evidence>
<feature type="region of interest" description="Disordered" evidence="1">
    <location>
        <begin position="39"/>
        <end position="63"/>
    </location>
</feature>
<proteinExistence type="predicted"/>
<evidence type="ECO:0000256" key="1">
    <source>
        <dbReference type="SAM" id="MobiDB-lite"/>
    </source>
</evidence>
<feature type="compositionally biased region" description="Polar residues" evidence="1">
    <location>
        <begin position="43"/>
        <end position="58"/>
    </location>
</feature>